<reference evidence="3 4" key="1">
    <citation type="submission" date="2023-09" db="EMBL/GenBank/DDBJ databases">
        <authorList>
            <person name="Rey-Velasco X."/>
        </authorList>
    </citation>
    <scope>NUCLEOTIDE SEQUENCE [LARGE SCALE GENOMIC DNA]</scope>
    <source>
        <strain evidence="3 4">F158</strain>
    </source>
</reference>
<comment type="caution">
    <text evidence="3">The sequence shown here is derived from an EMBL/GenBank/DDBJ whole genome shotgun (WGS) entry which is preliminary data.</text>
</comment>
<evidence type="ECO:0000313" key="4">
    <source>
        <dbReference type="Proteomes" id="UP001265259"/>
    </source>
</evidence>
<keyword evidence="4" id="KW-1185">Reference proteome</keyword>
<sequence>MTAFEIAFVTAYLASAVTGLAFVAYTLRTAVRPRPHDPEAVDRLIAKVRSPRAIAMPSFNDRWDERDHQDRHTGKRPATEAAGAENDAGRTPQEFDLEAAAVALDDVCRQFNVELLGTPSGVRILPKQRE</sequence>
<accession>A0ABU3DHD2</accession>
<keyword evidence="2" id="KW-1133">Transmembrane helix</keyword>
<proteinExistence type="predicted"/>
<dbReference type="RefSeq" id="WP_311691252.1">
    <property type="nucleotide sequence ID" value="NZ_JAVRHL010000002.1"/>
</dbReference>
<keyword evidence="2" id="KW-0812">Transmembrane</keyword>
<name>A0ABU3DHD2_9RHOB</name>
<feature type="region of interest" description="Disordered" evidence="1">
    <location>
        <begin position="57"/>
        <end position="90"/>
    </location>
</feature>
<dbReference type="Proteomes" id="UP001265259">
    <property type="component" value="Unassembled WGS sequence"/>
</dbReference>
<keyword evidence="2" id="KW-0472">Membrane</keyword>
<evidence type="ECO:0000313" key="3">
    <source>
        <dbReference type="EMBL" id="MDT0683100.1"/>
    </source>
</evidence>
<evidence type="ECO:0000256" key="1">
    <source>
        <dbReference type="SAM" id="MobiDB-lite"/>
    </source>
</evidence>
<feature type="transmembrane region" description="Helical" evidence="2">
    <location>
        <begin position="6"/>
        <end position="27"/>
    </location>
</feature>
<protein>
    <submittedName>
        <fullName evidence="3">Uncharacterized protein</fullName>
    </submittedName>
</protein>
<evidence type="ECO:0000256" key="2">
    <source>
        <dbReference type="SAM" id="Phobius"/>
    </source>
</evidence>
<gene>
    <name evidence="3" type="ORF">RM543_10415</name>
</gene>
<organism evidence="3 4">
    <name type="scientific">Tropicimonas omnivorans</name>
    <dbReference type="NCBI Taxonomy" id="3075590"/>
    <lineage>
        <taxon>Bacteria</taxon>
        <taxon>Pseudomonadati</taxon>
        <taxon>Pseudomonadota</taxon>
        <taxon>Alphaproteobacteria</taxon>
        <taxon>Rhodobacterales</taxon>
        <taxon>Roseobacteraceae</taxon>
        <taxon>Tropicimonas</taxon>
    </lineage>
</organism>
<feature type="compositionally biased region" description="Basic and acidic residues" evidence="1">
    <location>
        <begin position="61"/>
        <end position="72"/>
    </location>
</feature>
<dbReference type="EMBL" id="JAVRHL010000002">
    <property type="protein sequence ID" value="MDT0683100.1"/>
    <property type="molecule type" value="Genomic_DNA"/>
</dbReference>